<dbReference type="AlphaFoldDB" id="A0A1D6GWL8"/>
<organism evidence="1">
    <name type="scientific">Zea mays</name>
    <name type="common">Maize</name>
    <dbReference type="NCBI Taxonomy" id="4577"/>
    <lineage>
        <taxon>Eukaryota</taxon>
        <taxon>Viridiplantae</taxon>
        <taxon>Streptophyta</taxon>
        <taxon>Embryophyta</taxon>
        <taxon>Tracheophyta</taxon>
        <taxon>Spermatophyta</taxon>
        <taxon>Magnoliopsida</taxon>
        <taxon>Liliopsida</taxon>
        <taxon>Poales</taxon>
        <taxon>Poaceae</taxon>
        <taxon>PACMAD clade</taxon>
        <taxon>Panicoideae</taxon>
        <taxon>Andropogonodae</taxon>
        <taxon>Andropogoneae</taxon>
        <taxon>Tripsacinae</taxon>
        <taxon>Zea</taxon>
    </lineage>
</organism>
<name>A0A1D6GWL8_MAIZE</name>
<dbReference type="InParanoid" id="A0A1D6GWL8"/>
<gene>
    <name evidence="1" type="ORF">ZEAMMB73_Zm00001d014821</name>
</gene>
<dbReference type="SUPFAM" id="SSF56801">
    <property type="entry name" value="Acetyl-CoA synthetase-like"/>
    <property type="match status" value="1"/>
</dbReference>
<dbReference type="EMBL" id="CM000781">
    <property type="protein sequence ID" value="AQK67262.1"/>
    <property type="molecule type" value="Genomic_DNA"/>
</dbReference>
<accession>A0A1D6GWL8</accession>
<keyword evidence="1" id="KW-0645">Protease</keyword>
<dbReference type="PANTHER" id="PTHR33344">
    <property type="entry name" value="OS02G0761600 PROTEIN"/>
    <property type="match status" value="1"/>
</dbReference>
<proteinExistence type="predicted"/>
<dbReference type="PANTHER" id="PTHR33344:SF1">
    <property type="entry name" value="OS06G0214100 PROTEIN"/>
    <property type="match status" value="1"/>
</dbReference>
<evidence type="ECO:0000313" key="1">
    <source>
        <dbReference type="EMBL" id="AQK67262.1"/>
    </source>
</evidence>
<sequence length="302" mass="33798">MVRALRLGGHATSAARWFTCRRTAVALCMANLVAALLVARTLYAPDSFAFAPKRGELKYSREQMRWVEESIRIRGAAEPVELIEAVKKLRKAFTREEKTRKGLPLELNQKVSLEILQRLHDLGEGSNTTEQPEAIEAWRVGKLKDMRSTSFRNLSNFGLSSEDSNEEIIPGPPLPPECNTELHTDYGGTTIAPAELEGLLLSHPEILDAVVIPNMCLFLRLPDAEAGEVPIAYVVSSDEKFLAVNRSSGPWEIFGFCIFSNKADNSHVLFITVMQGDIKAIMENSVLEYYLMDENWIKENNS</sequence>
<dbReference type="Gene3D" id="3.30.300.30">
    <property type="match status" value="1"/>
</dbReference>
<dbReference type="GO" id="GO:0004177">
    <property type="term" value="F:aminopeptidase activity"/>
    <property type="evidence" value="ECO:0007669"/>
    <property type="project" value="UniProtKB-KW"/>
</dbReference>
<dbReference type="InterPro" id="IPR045851">
    <property type="entry name" value="AMP-bd_C_sf"/>
</dbReference>
<keyword evidence="1" id="KW-0378">Hydrolase</keyword>
<protein>
    <submittedName>
        <fullName evidence="1">Methionine aminopeptidase 1D chloroplastic/mitochondrial</fullName>
    </submittedName>
</protein>
<keyword evidence="1" id="KW-0031">Aminopeptidase</keyword>
<reference evidence="1" key="1">
    <citation type="submission" date="2015-12" db="EMBL/GenBank/DDBJ databases">
        <title>Update maize B73 reference genome by single molecule sequencing technologies.</title>
        <authorList>
            <consortium name="Maize Genome Sequencing Project"/>
            <person name="Ware D."/>
        </authorList>
    </citation>
    <scope>NUCLEOTIDE SEQUENCE</scope>
    <source>
        <tissue evidence="1">Seedling</tissue>
    </source>
</reference>
<dbReference type="SMR" id="A0A1D6GWL8"/>
<dbReference type="ExpressionAtlas" id="A0A1D6GWL8">
    <property type="expression patterns" value="baseline"/>
</dbReference>